<keyword evidence="1" id="KW-0378">Hydrolase</keyword>
<reference evidence="5" key="1">
    <citation type="journal article" date="2022" name="Int. J. Mol. Sci.">
        <title>Draft Genome of Tanacetum Coccineum: Genomic Comparison of Closely Related Tanacetum-Family Plants.</title>
        <authorList>
            <person name="Yamashiro T."/>
            <person name="Shiraishi A."/>
            <person name="Nakayama K."/>
            <person name="Satake H."/>
        </authorList>
    </citation>
    <scope>NUCLEOTIDE SEQUENCE</scope>
</reference>
<gene>
    <name evidence="5" type="ORF">Tco_0799857</name>
</gene>
<comment type="catalytic activity">
    <reaction evidence="1">
        <text>ATP + H2O = ADP + phosphate + H(+)</text>
        <dbReference type="Rhea" id="RHEA:13065"/>
        <dbReference type="ChEBI" id="CHEBI:15377"/>
        <dbReference type="ChEBI" id="CHEBI:15378"/>
        <dbReference type="ChEBI" id="CHEBI:30616"/>
        <dbReference type="ChEBI" id="CHEBI:43474"/>
        <dbReference type="ChEBI" id="CHEBI:456216"/>
        <dbReference type="EC" id="5.6.2.3"/>
    </reaction>
</comment>
<keyword evidence="1" id="KW-0067">ATP-binding</keyword>
<evidence type="ECO:0000313" key="6">
    <source>
        <dbReference type="Proteomes" id="UP001151760"/>
    </source>
</evidence>
<feature type="domain" description="Helitron helicase-like" evidence="4">
    <location>
        <begin position="560"/>
        <end position="743"/>
    </location>
</feature>
<keyword evidence="1 5" id="KW-0347">Helicase</keyword>
<evidence type="ECO:0000256" key="2">
    <source>
        <dbReference type="SAM" id="MobiDB-lite"/>
    </source>
</evidence>
<organism evidence="5 6">
    <name type="scientific">Tanacetum coccineum</name>
    <dbReference type="NCBI Taxonomy" id="301880"/>
    <lineage>
        <taxon>Eukaryota</taxon>
        <taxon>Viridiplantae</taxon>
        <taxon>Streptophyta</taxon>
        <taxon>Embryophyta</taxon>
        <taxon>Tracheophyta</taxon>
        <taxon>Spermatophyta</taxon>
        <taxon>Magnoliopsida</taxon>
        <taxon>eudicotyledons</taxon>
        <taxon>Gunneridae</taxon>
        <taxon>Pentapetalae</taxon>
        <taxon>asterids</taxon>
        <taxon>campanulids</taxon>
        <taxon>Asterales</taxon>
        <taxon>Asteraceae</taxon>
        <taxon>Asteroideae</taxon>
        <taxon>Anthemideae</taxon>
        <taxon>Anthemidinae</taxon>
        <taxon>Tanacetum</taxon>
    </lineage>
</organism>
<comment type="similarity">
    <text evidence="1">Belongs to the helicase family.</text>
</comment>
<proteinExistence type="inferred from homology"/>
<dbReference type="Pfam" id="PF05970">
    <property type="entry name" value="PIF1"/>
    <property type="match status" value="1"/>
</dbReference>
<keyword evidence="1" id="KW-0547">Nucleotide-binding</keyword>
<evidence type="ECO:0000259" key="3">
    <source>
        <dbReference type="Pfam" id="PF05970"/>
    </source>
</evidence>
<feature type="region of interest" description="Disordered" evidence="2">
    <location>
        <begin position="1"/>
        <end position="33"/>
    </location>
</feature>
<evidence type="ECO:0000259" key="4">
    <source>
        <dbReference type="Pfam" id="PF14214"/>
    </source>
</evidence>
<keyword evidence="1" id="KW-0227">DNA damage</keyword>
<dbReference type="InterPro" id="IPR025476">
    <property type="entry name" value="Helitron_helicase-like"/>
</dbReference>
<dbReference type="EMBL" id="BQNB010011614">
    <property type="protein sequence ID" value="GJS92889.1"/>
    <property type="molecule type" value="Genomic_DNA"/>
</dbReference>
<keyword evidence="1" id="KW-0234">DNA repair</keyword>
<evidence type="ECO:0000256" key="1">
    <source>
        <dbReference type="RuleBase" id="RU363044"/>
    </source>
</evidence>
<dbReference type="EC" id="5.6.2.3" evidence="1"/>
<dbReference type="SUPFAM" id="SSF52540">
    <property type="entry name" value="P-loop containing nucleoside triphosphate hydrolases"/>
    <property type="match status" value="1"/>
</dbReference>
<feature type="domain" description="DNA helicase Pif1-like DEAD-box helicase" evidence="3">
    <location>
        <begin position="1069"/>
        <end position="1151"/>
    </location>
</feature>
<keyword evidence="6" id="KW-1185">Reference proteome</keyword>
<dbReference type="GO" id="GO:0004386">
    <property type="term" value="F:helicase activity"/>
    <property type="evidence" value="ECO:0007669"/>
    <property type="project" value="UniProtKB-KW"/>
</dbReference>
<evidence type="ECO:0000313" key="5">
    <source>
        <dbReference type="EMBL" id="GJS92889.1"/>
    </source>
</evidence>
<accession>A0ABQ4ZRH5</accession>
<dbReference type="Gene3D" id="3.40.50.300">
    <property type="entry name" value="P-loop containing nucleotide triphosphate hydrolases"/>
    <property type="match status" value="1"/>
</dbReference>
<comment type="caution">
    <text evidence="5">The sequence shown here is derived from an EMBL/GenBank/DDBJ whole genome shotgun (WGS) entry which is preliminary data.</text>
</comment>
<dbReference type="PANTHER" id="PTHR45786">
    <property type="entry name" value="DNA BINDING PROTEIN-LIKE"/>
    <property type="match status" value="1"/>
</dbReference>
<name>A0ABQ4ZRH5_9ASTR</name>
<keyword evidence="1" id="KW-0233">DNA recombination</keyword>
<dbReference type="Pfam" id="PF14214">
    <property type="entry name" value="Helitron_like_N"/>
    <property type="match status" value="1"/>
</dbReference>
<sequence>MKTKSRPLKRKSIGDSSMESVGKDTAKKPCARFRRTLSNINNPFSNDSSIQLSAPENTSVKNHDYKSYASANADSGINKFDPVGVDNYRNQKHLEKEHVIDKVDGTNVGVRMGNTIAKAIALSEDFPTECDKRGDLPIQCHKQGNGSLQITGANVDIIDPYRLQMDEILEMIYENKHPQRRQLSKDEAESSCSNNEDTAATICTTNHMSHAPTSNDKHKCLRIRQRPKIHNSESNYLHYRRKMKWRNRHRNNPYLDPIGTQYLGQESISASNRIPVQYNYLGQCTCVCRHCGAMFWECEKLASASHTSQFAYNKCCYGGRVVLRPPPEYPQYIKQLYENAHFMDNIRAYNQMFSMTSLGANVDKSINNGRGPYVFRISGQLYHWIGSLCPEEGQSPRFLQLYIYDTTNEVKNRLSHFSDEHQAELKEEIVEGLIEFLDKHNALVQLFWTARNKHMDADIPEFKVRLYNVIGTRHYELPTSETIGAIVFADSSAIENEFDLIIEEHSRFPQRVSKLHPCYMSLQFPLLFVYGEDGYQRDMKLANITGQSTKSDKRMTMNMYYSYQIHSRLNQYNLLHRGGKLFQQYVVTAYCAIEQSRLDYIRQKQDDIRSEYLSGIYDAILRGDRDGSDLGLRTVLTASFTGSPRYMYAHYLNALVICRVHGSPAFFITFTCNIKWPKIEEFMMAFTQLTVTDRADIIDRVFEKKVRDYIDFVRDSNTFGTVVGVLYTIEFQKRGLPHCHSLLWIDGDSKVQQDIDVDKYICAELPDPAIDPNTYVVISELMIHGPCGSANPIATCMKDGGTCNRNFPKPYCNKTYIDKEGFVHYRRRDTEIQVQRQHVWLDNRRYADGRHLTYLNFPSEYAWYATDKYWQRRRHLSKPSIGRLIYVHPSAGDLFYQRTLLCHQKGCTSFADIRKINNNIYPTNKAACQALGLLSGDQEWVTALQEASVFATASELRRLFVYILIFYEISDPLQLWNKVWKTLSDDIPRKLSKSLRIPQIQSDEKKLKTSILFELEHMLNSYSKSLKDFDLPMPPADMLLILQNRLLMEETNYDPDILAEEKKNLIPRLNKNQRLIFDEITYAVRCNVQKLIFVYGHGGTGKTFLWKAITSALRSEEKIILTVAASGIAALLLPSGRTAHSRFQIPLNLEDR</sequence>
<dbReference type="PANTHER" id="PTHR45786:SF74">
    <property type="entry name" value="ATP-DEPENDENT DNA HELICASE"/>
    <property type="match status" value="1"/>
</dbReference>
<feature type="compositionally biased region" description="Basic residues" evidence="2">
    <location>
        <begin position="1"/>
        <end position="11"/>
    </location>
</feature>
<dbReference type="InterPro" id="IPR027417">
    <property type="entry name" value="P-loop_NTPase"/>
</dbReference>
<reference evidence="5" key="2">
    <citation type="submission" date="2022-01" db="EMBL/GenBank/DDBJ databases">
        <authorList>
            <person name="Yamashiro T."/>
            <person name="Shiraishi A."/>
            <person name="Satake H."/>
            <person name="Nakayama K."/>
        </authorList>
    </citation>
    <scope>NUCLEOTIDE SEQUENCE</scope>
</reference>
<dbReference type="Proteomes" id="UP001151760">
    <property type="component" value="Unassembled WGS sequence"/>
</dbReference>
<dbReference type="InterPro" id="IPR010285">
    <property type="entry name" value="DNA_helicase_pif1-like_DEAD"/>
</dbReference>
<protein>
    <recommendedName>
        <fullName evidence="1">ATP-dependent DNA helicase</fullName>
        <ecNumber evidence="1">5.6.2.3</ecNumber>
    </recommendedName>
</protein>
<comment type="cofactor">
    <cofactor evidence="1">
        <name>Mg(2+)</name>
        <dbReference type="ChEBI" id="CHEBI:18420"/>
    </cofactor>
</comment>